<gene>
    <name evidence="3" type="ORF">DMI76_08565</name>
</gene>
<evidence type="ECO:0000313" key="4">
    <source>
        <dbReference type="Proteomes" id="UP000642553"/>
    </source>
</evidence>
<dbReference type="SUPFAM" id="SSF56601">
    <property type="entry name" value="beta-lactamase/transpeptidase-like"/>
    <property type="match status" value="1"/>
</dbReference>
<dbReference type="InterPro" id="IPR001967">
    <property type="entry name" value="Peptidase_S11_N"/>
</dbReference>
<dbReference type="AlphaFoldDB" id="A0AAE6TB76"/>
<reference evidence="3" key="1">
    <citation type="submission" date="2018-05" db="EMBL/GenBank/DDBJ databases">
        <title>Complete genome sequnece of Akkermansia muciniphila EB-AMDK-40.</title>
        <authorList>
            <person name="Nam Y.-D."/>
            <person name="Chung W.-H."/>
            <person name="Park Y.S."/>
            <person name="Kang J."/>
        </authorList>
    </citation>
    <scope>NUCLEOTIDE SEQUENCE</scope>
    <source>
        <strain evidence="3">EB-AMDK-40</strain>
    </source>
</reference>
<dbReference type="Gene3D" id="3.40.710.10">
    <property type="entry name" value="DD-peptidase/beta-lactamase superfamily"/>
    <property type="match status" value="1"/>
</dbReference>
<accession>A0AAE6TB76</accession>
<dbReference type="GO" id="GO:0006508">
    <property type="term" value="P:proteolysis"/>
    <property type="evidence" value="ECO:0007669"/>
    <property type="project" value="InterPro"/>
</dbReference>
<dbReference type="PANTHER" id="PTHR21581:SF33">
    <property type="entry name" value="D-ALANYL-D-ALANINE CARBOXYPEPTIDASE DACB"/>
    <property type="match status" value="1"/>
</dbReference>
<evidence type="ECO:0000256" key="1">
    <source>
        <dbReference type="SAM" id="SignalP"/>
    </source>
</evidence>
<organism evidence="3 4">
    <name type="scientific">Akkermansia massiliensis</name>
    <dbReference type="NCBI Taxonomy" id="2927224"/>
    <lineage>
        <taxon>Bacteria</taxon>
        <taxon>Pseudomonadati</taxon>
        <taxon>Verrucomicrobiota</taxon>
        <taxon>Verrucomicrobiia</taxon>
        <taxon>Verrucomicrobiales</taxon>
        <taxon>Akkermansiaceae</taxon>
        <taxon>Akkermansia</taxon>
    </lineage>
</organism>
<dbReference type="Pfam" id="PF00768">
    <property type="entry name" value="Peptidase_S11"/>
    <property type="match status" value="1"/>
</dbReference>
<keyword evidence="3" id="KW-0645">Protease</keyword>
<name>A0AAE6TB76_9BACT</name>
<keyword evidence="3" id="KW-0378">Hydrolase</keyword>
<keyword evidence="1" id="KW-0732">Signal</keyword>
<sequence>MYGKYFRLFKRGGNGHYPAGPAMKKLSLFLLTLACVFQFSAQAQERPSYIAIEANSGKLLFSSNAEAKRPVASLSQVATAMVTLDWVARTRLPLDTFIAVPQEAFGLRAGNPMDLQPGDRLTLRDALYSTLLGSDNVSALTIASFVGRDLVSRRGGGSPIAAFVTEMNNLARSLRMAKTRFTAPHGLDAGNSVSTSCALDMALLGVYSMQNPAFCYIVSQASRRIEVQSQTKGRTMYDISNNNKLMSSPGVDGIKAGTSRAAGPCLLLSVTRNAISRRSPQTGTEVIYPQRMIIVVLGSANRYPLAKQMMTTGWRVWENWQASGMDMKDPKEFVQLPVKSGTEKR</sequence>
<protein>
    <submittedName>
        <fullName evidence="3">D-alanyl-D-alanine carboxypeptidase</fullName>
    </submittedName>
</protein>
<evidence type="ECO:0000313" key="3">
    <source>
        <dbReference type="EMBL" id="QHV63409.1"/>
    </source>
</evidence>
<feature type="domain" description="Peptidase S11 D-alanyl-D-alanine carboxypeptidase A N-terminal" evidence="2">
    <location>
        <begin position="44"/>
        <end position="274"/>
    </location>
</feature>
<dbReference type="GO" id="GO:0009002">
    <property type="term" value="F:serine-type D-Ala-D-Ala carboxypeptidase activity"/>
    <property type="evidence" value="ECO:0007669"/>
    <property type="project" value="InterPro"/>
</dbReference>
<proteinExistence type="predicted"/>
<dbReference type="InterPro" id="IPR012338">
    <property type="entry name" value="Beta-lactam/transpept-like"/>
</dbReference>
<dbReference type="Proteomes" id="UP000642553">
    <property type="component" value="Chromosome"/>
</dbReference>
<feature type="chain" id="PRO_5042127354" evidence="1">
    <location>
        <begin position="44"/>
        <end position="345"/>
    </location>
</feature>
<evidence type="ECO:0000259" key="2">
    <source>
        <dbReference type="Pfam" id="PF00768"/>
    </source>
</evidence>
<dbReference type="PANTHER" id="PTHR21581">
    <property type="entry name" value="D-ALANYL-D-ALANINE CARBOXYPEPTIDASE"/>
    <property type="match status" value="1"/>
</dbReference>
<feature type="signal peptide" evidence="1">
    <location>
        <begin position="1"/>
        <end position="43"/>
    </location>
</feature>
<dbReference type="EMBL" id="CP029701">
    <property type="protein sequence ID" value="QHV63409.1"/>
    <property type="molecule type" value="Genomic_DNA"/>
</dbReference>
<keyword evidence="3" id="KW-0121">Carboxypeptidase</keyword>